<keyword evidence="1" id="KW-1133">Transmembrane helix</keyword>
<gene>
    <name evidence="2" type="ORF">FEV53_03195</name>
</gene>
<dbReference type="Proteomes" id="UP000318590">
    <property type="component" value="Unassembled WGS sequence"/>
</dbReference>
<accession>A0A547Q8U7</accession>
<keyword evidence="1" id="KW-0472">Membrane</keyword>
<organism evidence="2 3">
    <name type="scientific">Palleronia caenipelagi</name>
    <dbReference type="NCBI Taxonomy" id="2489174"/>
    <lineage>
        <taxon>Bacteria</taxon>
        <taxon>Pseudomonadati</taxon>
        <taxon>Pseudomonadota</taxon>
        <taxon>Alphaproteobacteria</taxon>
        <taxon>Rhodobacterales</taxon>
        <taxon>Roseobacteraceae</taxon>
        <taxon>Palleronia</taxon>
    </lineage>
</organism>
<evidence type="ECO:0000313" key="3">
    <source>
        <dbReference type="Proteomes" id="UP000318590"/>
    </source>
</evidence>
<dbReference type="RefSeq" id="WP_142833378.1">
    <property type="nucleotide sequence ID" value="NZ_VFSV01000004.1"/>
</dbReference>
<evidence type="ECO:0000256" key="1">
    <source>
        <dbReference type="SAM" id="Phobius"/>
    </source>
</evidence>
<dbReference type="EMBL" id="VFSV01000004">
    <property type="protein sequence ID" value="TRD22798.1"/>
    <property type="molecule type" value="Genomic_DNA"/>
</dbReference>
<dbReference type="OrthoDB" id="7841833at2"/>
<sequence>MTPKTRPSAPTADRRKAGLIALIVIAALSIGAAFASRTLPSTTRAVDYATRISIGASATYVTLRTLNAFLSSAQEVEVGVSVVGQGSAQPLKVLEPIDDTIERIAGVVFAVMLVSGVLAVAMGPLAAVGFALVAGPASSGPRCWRAVGRGHSAACPAASGCTGLFWRSEFRWRSFAPGS</sequence>
<keyword evidence="3" id="KW-1185">Reference proteome</keyword>
<feature type="transmembrane region" description="Helical" evidence="1">
    <location>
        <begin position="104"/>
        <end position="135"/>
    </location>
</feature>
<evidence type="ECO:0000313" key="2">
    <source>
        <dbReference type="EMBL" id="TRD22798.1"/>
    </source>
</evidence>
<reference evidence="2 3" key="1">
    <citation type="submission" date="2019-06" db="EMBL/GenBank/DDBJ databases">
        <title>Paenimaribius caenipelagi gen. nov., sp. nov., isolated from a tidal flat.</title>
        <authorList>
            <person name="Yoon J.-H."/>
        </authorList>
    </citation>
    <scope>NUCLEOTIDE SEQUENCE [LARGE SCALE GENOMIC DNA]</scope>
    <source>
        <strain evidence="2 3">JBTF-M29</strain>
    </source>
</reference>
<proteinExistence type="predicted"/>
<keyword evidence="1" id="KW-0812">Transmembrane</keyword>
<comment type="caution">
    <text evidence="2">The sequence shown here is derived from an EMBL/GenBank/DDBJ whole genome shotgun (WGS) entry which is preliminary data.</text>
</comment>
<dbReference type="AlphaFoldDB" id="A0A547Q8U7"/>
<name>A0A547Q8U7_9RHOB</name>
<protein>
    <submittedName>
        <fullName evidence="2">Uncharacterized protein</fullName>
    </submittedName>
</protein>